<dbReference type="EMBL" id="DVOR01000232">
    <property type="protein sequence ID" value="HIV09901.1"/>
    <property type="molecule type" value="Genomic_DNA"/>
</dbReference>
<sequence length="297" mass="33594">MAIRAMIFIDGCWLYKGRQALFDKLGEKGFEIDYKRIPDIIAQALAEISGQEVDIVRTCYYGTIPVNKVGYNPAKQKIFYDFLGDQCGYEMDITEIDFRKEPNAMPDAKWVNANLASEMTYFATVPGAYDVAVLVGGDADYVPVLRRVRQLGKRIQLVAMNAVRGHAISHKTLLTAKGCFDFPHMFMDEHAAEFRLRREAQRRVCMSCGKEEETTWGGEEFYCADCRAKRARRVRVCDNCGKEEETTWDKDFFYCSECRAKYRAAEAAKRGNPAPAVSVAGETATMRVSLTPTARTE</sequence>
<organism evidence="2 3">
    <name type="scientific">Candidatus Spyradenecus faecavium</name>
    <dbReference type="NCBI Taxonomy" id="2840947"/>
    <lineage>
        <taxon>Bacteria</taxon>
        <taxon>Pseudomonadati</taxon>
        <taxon>Lentisphaerota</taxon>
        <taxon>Lentisphaeria</taxon>
        <taxon>Lentisphaerales</taxon>
        <taxon>Lentisphaeraceae</taxon>
        <taxon>Lentisphaeraceae incertae sedis</taxon>
        <taxon>Candidatus Spyradenecus</taxon>
    </lineage>
</organism>
<feature type="domain" description="NYN" evidence="1">
    <location>
        <begin position="4"/>
        <end position="160"/>
    </location>
</feature>
<dbReference type="Pfam" id="PF01936">
    <property type="entry name" value="NYN"/>
    <property type="match status" value="1"/>
</dbReference>
<dbReference type="InterPro" id="IPR047140">
    <property type="entry name" value="LabA"/>
</dbReference>
<dbReference type="PANTHER" id="PTHR35458:SF8">
    <property type="entry name" value="SLR0650 PROTEIN"/>
    <property type="match status" value="1"/>
</dbReference>
<gene>
    <name evidence="2" type="ORF">IAC79_07305</name>
</gene>
<reference evidence="2" key="2">
    <citation type="journal article" date="2021" name="PeerJ">
        <title>Extensive microbial diversity within the chicken gut microbiome revealed by metagenomics and culture.</title>
        <authorList>
            <person name="Gilroy R."/>
            <person name="Ravi A."/>
            <person name="Getino M."/>
            <person name="Pursley I."/>
            <person name="Horton D.L."/>
            <person name="Alikhan N.F."/>
            <person name="Baker D."/>
            <person name="Gharbi K."/>
            <person name="Hall N."/>
            <person name="Watson M."/>
            <person name="Adriaenssens E.M."/>
            <person name="Foster-Nyarko E."/>
            <person name="Jarju S."/>
            <person name="Secka A."/>
            <person name="Antonio M."/>
            <person name="Oren A."/>
            <person name="Chaudhuri R.R."/>
            <person name="La Ragione R."/>
            <person name="Hildebrand F."/>
            <person name="Pallen M.J."/>
        </authorList>
    </citation>
    <scope>NUCLEOTIDE SEQUENCE</scope>
    <source>
        <strain evidence="2">35461</strain>
    </source>
</reference>
<dbReference type="PANTHER" id="PTHR35458">
    <property type="entry name" value="SLR0755 PROTEIN"/>
    <property type="match status" value="1"/>
</dbReference>
<dbReference type="Gene3D" id="3.40.50.1010">
    <property type="entry name" value="5'-nuclease"/>
    <property type="match status" value="1"/>
</dbReference>
<evidence type="ECO:0000313" key="2">
    <source>
        <dbReference type="EMBL" id="HIV09901.1"/>
    </source>
</evidence>
<dbReference type="GO" id="GO:0004540">
    <property type="term" value="F:RNA nuclease activity"/>
    <property type="evidence" value="ECO:0007669"/>
    <property type="project" value="InterPro"/>
</dbReference>
<dbReference type="InterPro" id="IPR021139">
    <property type="entry name" value="NYN"/>
</dbReference>
<dbReference type="Proteomes" id="UP000886845">
    <property type="component" value="Unassembled WGS sequence"/>
</dbReference>
<dbReference type="AlphaFoldDB" id="A0A9D1NNG3"/>
<comment type="caution">
    <text evidence="2">The sequence shown here is derived from an EMBL/GenBank/DDBJ whole genome shotgun (WGS) entry which is preliminary data.</text>
</comment>
<reference evidence="2" key="1">
    <citation type="submission" date="2020-10" db="EMBL/GenBank/DDBJ databases">
        <authorList>
            <person name="Gilroy R."/>
        </authorList>
    </citation>
    <scope>NUCLEOTIDE SEQUENCE</scope>
    <source>
        <strain evidence="2">35461</strain>
    </source>
</reference>
<protein>
    <submittedName>
        <fullName evidence="2">NYN domain-containing protein</fullName>
    </submittedName>
</protein>
<proteinExistence type="predicted"/>
<accession>A0A9D1NNG3</accession>
<name>A0A9D1NNG3_9BACT</name>
<evidence type="ECO:0000259" key="1">
    <source>
        <dbReference type="Pfam" id="PF01936"/>
    </source>
</evidence>
<evidence type="ECO:0000313" key="3">
    <source>
        <dbReference type="Proteomes" id="UP000886845"/>
    </source>
</evidence>